<sequence length="315" mass="35328">MKSRCFYLPSEISNVTSLLAGDLLDAVARENLTLCAWVEDRNLGLIGKGKLLLGTFDYCGCIGLNAEQSKQLLCYNKKVQLESFMVLEPELITGIDDCRSQFSHLNSTQFSGVDYQPKVPKQPFLATPSVAEISDFTRGNQTAFNQMKAAQEAGDHSGAFNSFLNAFTPKETKLGYVSLTIKPDQLRFDIRDIEHVFGSECLNAEVLRNLGLSTDNKPAQALSKEPRIEINEIKIIISRIIKAYPNLGSRAVWNLLRKDVMLDDPIYDTDDVIRVMSGDSISWFGLSQDSVREMTYKTFQNYVYVVKNGLKKIPN</sequence>
<organism evidence="1 2">
    <name type="scientific">Motilimonas cestriensis</name>
    <dbReference type="NCBI Taxonomy" id="2742685"/>
    <lineage>
        <taxon>Bacteria</taxon>
        <taxon>Pseudomonadati</taxon>
        <taxon>Pseudomonadota</taxon>
        <taxon>Gammaproteobacteria</taxon>
        <taxon>Alteromonadales</taxon>
        <taxon>Alteromonadales genera incertae sedis</taxon>
        <taxon>Motilimonas</taxon>
    </lineage>
</organism>
<proteinExistence type="predicted"/>
<comment type="caution">
    <text evidence="1">The sequence shown here is derived from an EMBL/GenBank/DDBJ whole genome shotgun (WGS) entry which is preliminary data.</text>
</comment>
<evidence type="ECO:0000313" key="2">
    <source>
        <dbReference type="Proteomes" id="UP001201273"/>
    </source>
</evidence>
<gene>
    <name evidence="1" type="ORF">K6Y31_08180</name>
</gene>
<dbReference type="Proteomes" id="UP001201273">
    <property type="component" value="Unassembled WGS sequence"/>
</dbReference>
<evidence type="ECO:0000313" key="1">
    <source>
        <dbReference type="EMBL" id="MCE2594793.1"/>
    </source>
</evidence>
<dbReference type="EMBL" id="JAIMJA010000006">
    <property type="protein sequence ID" value="MCE2594793.1"/>
    <property type="molecule type" value="Genomic_DNA"/>
</dbReference>
<keyword evidence="2" id="KW-1185">Reference proteome</keyword>
<accession>A0ABS8W8F8</accession>
<dbReference type="RefSeq" id="WP_233052312.1">
    <property type="nucleotide sequence ID" value="NZ_JAIMJA010000006.1"/>
</dbReference>
<reference evidence="1 2" key="1">
    <citation type="journal article" date="2022" name="Environ. Microbiol. Rep.">
        <title>Eco-phylogenetic analyses reveal divergent evolution of vitamin B12 metabolism in the marine bacterial family 'Psychromonadaceae'.</title>
        <authorList>
            <person name="Jin X."/>
            <person name="Yang Y."/>
            <person name="Cao H."/>
            <person name="Gao B."/>
            <person name="Zhao Z."/>
        </authorList>
    </citation>
    <scope>NUCLEOTIDE SEQUENCE [LARGE SCALE GENOMIC DNA]</scope>
    <source>
        <strain evidence="1 2">MKS20</strain>
    </source>
</reference>
<protein>
    <submittedName>
        <fullName evidence="1">Uncharacterized protein</fullName>
    </submittedName>
</protein>
<name>A0ABS8W8F8_9GAMM</name>